<keyword evidence="2" id="KW-1185">Reference proteome</keyword>
<evidence type="ECO:0000313" key="2">
    <source>
        <dbReference type="Proteomes" id="UP000460412"/>
    </source>
</evidence>
<evidence type="ECO:0000313" key="1">
    <source>
        <dbReference type="EMBL" id="MXP75970.1"/>
    </source>
</evidence>
<protein>
    <submittedName>
        <fullName evidence="1">Uncharacterized protein</fullName>
    </submittedName>
</protein>
<organism evidence="1 2">
    <name type="scientific">Sporofaciens musculi</name>
    <dbReference type="NCBI Taxonomy" id="2681861"/>
    <lineage>
        <taxon>Bacteria</taxon>
        <taxon>Bacillati</taxon>
        <taxon>Bacillota</taxon>
        <taxon>Clostridia</taxon>
        <taxon>Lachnospirales</taxon>
        <taxon>Lachnospiraceae</taxon>
        <taxon>Sporofaciens</taxon>
    </lineage>
</organism>
<accession>A0A7X3SJ38</accession>
<sequence length="176" mass="20560">MILCEVGGIHIWYLFPCRKQEEQKTLNLCRRCFSQEALQDTFLLTYDCMRRYQGTWHLEKKLIFPANVVLESKNEKLLEYEIRQGRDEIGKSREILKISPDEENFLRFLCGDKKHVGMSRGVIFEGVTKVTEGPLKGLEAQICKIDRHKRLARLETPQGENVRYVLAGLEIMEKVV</sequence>
<reference evidence="1 2" key="1">
    <citation type="submission" date="2019-12" db="EMBL/GenBank/DDBJ databases">
        <title>Sporaefaciens musculi gen. nov., sp. nov., a novel bacterium isolated from the caecum of an obese mouse.</title>
        <authorList>
            <person name="Rasmussen T.S."/>
            <person name="Streidl T."/>
            <person name="Hitch T.C.A."/>
            <person name="Wortmann E."/>
            <person name="Deptula P."/>
            <person name="Hansen M."/>
            <person name="Nielsen D.S."/>
            <person name="Clavel T."/>
            <person name="Vogensen F.K."/>
        </authorList>
    </citation>
    <scope>NUCLEOTIDE SEQUENCE [LARGE SCALE GENOMIC DNA]</scope>
    <source>
        <strain evidence="1 2">WCA-9-b2</strain>
    </source>
</reference>
<dbReference type="AlphaFoldDB" id="A0A7X3SJ38"/>
<dbReference type="RefSeq" id="WP_159751147.1">
    <property type="nucleotide sequence ID" value="NZ_CASSPE010000120.1"/>
</dbReference>
<name>A0A7X3SJ38_9FIRM</name>
<comment type="caution">
    <text evidence="1">The sequence shown here is derived from an EMBL/GenBank/DDBJ whole genome shotgun (WGS) entry which is preliminary data.</text>
</comment>
<dbReference type="EMBL" id="WUQX01000001">
    <property type="protein sequence ID" value="MXP75970.1"/>
    <property type="molecule type" value="Genomic_DNA"/>
</dbReference>
<gene>
    <name evidence="1" type="ORF">GN277_11420</name>
</gene>
<dbReference type="Proteomes" id="UP000460412">
    <property type="component" value="Unassembled WGS sequence"/>
</dbReference>
<proteinExistence type="predicted"/>